<name>A0A1S2L9U5_9BACI</name>
<evidence type="ECO:0000313" key="3">
    <source>
        <dbReference type="Proteomes" id="UP000180098"/>
    </source>
</evidence>
<gene>
    <name evidence="2" type="ORF">BKP35_17130</name>
</gene>
<feature type="transmembrane region" description="Helical" evidence="1">
    <location>
        <begin position="205"/>
        <end position="224"/>
    </location>
</feature>
<evidence type="ECO:0008006" key="4">
    <source>
        <dbReference type="Google" id="ProtNLM"/>
    </source>
</evidence>
<protein>
    <recommendedName>
        <fullName evidence="4">DUF4129 domain-containing protein</fullName>
    </recommendedName>
</protein>
<dbReference type="Proteomes" id="UP000180098">
    <property type="component" value="Unassembled WGS sequence"/>
</dbReference>
<feature type="transmembrane region" description="Helical" evidence="1">
    <location>
        <begin position="109"/>
        <end position="128"/>
    </location>
</feature>
<feature type="transmembrane region" description="Helical" evidence="1">
    <location>
        <begin position="257"/>
        <end position="275"/>
    </location>
</feature>
<feature type="transmembrane region" description="Helical" evidence="1">
    <location>
        <begin position="37"/>
        <end position="55"/>
    </location>
</feature>
<keyword evidence="1" id="KW-0472">Membrane</keyword>
<feature type="transmembrane region" description="Helical" evidence="1">
    <location>
        <begin position="176"/>
        <end position="193"/>
    </location>
</feature>
<sequence>MKQWQINVTRFFHLSLEMLLLFLIIIPLYFIENQSPPIFPFVVTVLTAIIFYDPFVRKYKNEKIGLILVPIITLVGISLGYNIGFAFILAAIVFGRVLFHNKDHDPNEIGLFIVTFIVGVIYFLGFFFMEGREIFLYITFGHFFLTLTLTVIKLSFQSSKALGDKYTIIKWQLGKVLAIGILTSLGILLYPIIYKVVYTIFQGSILLFGLLGIPFVYLASLINLEVRPQNPDDGTGMLGAATGDYDLTEPATYNLDFLIWIAGAIFVLIILFLMLRKNGSIMLRSEVAISDDYELSPAKKKITDPHSWFKRTAPKNEIRRLLYDLEKFLAKQGEGRMPNETVEDWFSKINVSTDLKEVVSTTYRKVRYGDKEVTKQERDEYRRVIKEIKKQLKNQ</sequence>
<comment type="caution">
    <text evidence="2">The sequence shown here is derived from an EMBL/GenBank/DDBJ whole genome shotgun (WGS) entry which is preliminary data.</text>
</comment>
<keyword evidence="1" id="KW-1133">Transmembrane helix</keyword>
<accession>A0A1S2L9U5</accession>
<evidence type="ECO:0000256" key="1">
    <source>
        <dbReference type="SAM" id="Phobius"/>
    </source>
</evidence>
<feature type="transmembrane region" description="Helical" evidence="1">
    <location>
        <begin position="12"/>
        <end position="31"/>
    </location>
</feature>
<reference evidence="2 3" key="1">
    <citation type="submission" date="2016-10" db="EMBL/GenBank/DDBJ databases">
        <title>Draft genome sequences of four alkaliphilic bacteria belonging to the Anaerobacillus genus.</title>
        <authorList>
            <person name="Bassil N.M."/>
            <person name="Lloyd J.R."/>
        </authorList>
    </citation>
    <scope>NUCLEOTIDE SEQUENCE [LARGE SCALE GENOMIC DNA]</scope>
    <source>
        <strain evidence="2 3">DSM 15340</strain>
    </source>
</reference>
<keyword evidence="1" id="KW-0812">Transmembrane</keyword>
<dbReference type="OrthoDB" id="2352496at2"/>
<feature type="transmembrane region" description="Helical" evidence="1">
    <location>
        <begin position="67"/>
        <end position="97"/>
    </location>
</feature>
<proteinExistence type="predicted"/>
<organism evidence="2 3">
    <name type="scientific">Anaerobacillus arseniciselenatis</name>
    <dbReference type="NCBI Taxonomy" id="85682"/>
    <lineage>
        <taxon>Bacteria</taxon>
        <taxon>Bacillati</taxon>
        <taxon>Bacillota</taxon>
        <taxon>Bacilli</taxon>
        <taxon>Bacillales</taxon>
        <taxon>Bacillaceae</taxon>
        <taxon>Anaerobacillus</taxon>
    </lineage>
</organism>
<dbReference type="AlphaFoldDB" id="A0A1S2L9U5"/>
<dbReference type="RefSeq" id="WP_071314603.1">
    <property type="nucleotide sequence ID" value="NZ_MLQQ01000046.1"/>
</dbReference>
<keyword evidence="3" id="KW-1185">Reference proteome</keyword>
<feature type="transmembrane region" description="Helical" evidence="1">
    <location>
        <begin position="135"/>
        <end position="156"/>
    </location>
</feature>
<dbReference type="EMBL" id="MLQQ01000046">
    <property type="protein sequence ID" value="OIJ09259.1"/>
    <property type="molecule type" value="Genomic_DNA"/>
</dbReference>
<evidence type="ECO:0000313" key="2">
    <source>
        <dbReference type="EMBL" id="OIJ09259.1"/>
    </source>
</evidence>